<dbReference type="Pfam" id="PF00096">
    <property type="entry name" value="zf-C2H2"/>
    <property type="match status" value="3"/>
</dbReference>
<evidence type="ECO:0000259" key="9">
    <source>
        <dbReference type="PROSITE" id="PS50157"/>
    </source>
</evidence>
<keyword evidence="4" id="KW-0862">Zinc</keyword>
<accession>A0AAN8XT79</accession>
<keyword evidence="11" id="KW-1185">Reference proteome</keyword>
<dbReference type="GO" id="GO:0000978">
    <property type="term" value="F:RNA polymerase II cis-regulatory region sequence-specific DNA binding"/>
    <property type="evidence" value="ECO:0007669"/>
    <property type="project" value="TreeGrafter"/>
</dbReference>
<evidence type="ECO:0000256" key="4">
    <source>
        <dbReference type="ARBA" id="ARBA00022833"/>
    </source>
</evidence>
<feature type="compositionally biased region" description="Polar residues" evidence="8">
    <location>
        <begin position="108"/>
        <end position="127"/>
    </location>
</feature>
<feature type="region of interest" description="Disordered" evidence="8">
    <location>
        <begin position="305"/>
        <end position="325"/>
    </location>
</feature>
<dbReference type="AlphaFoldDB" id="A0AAN8XT79"/>
<feature type="region of interest" description="Disordered" evidence="8">
    <location>
        <begin position="44"/>
        <end position="96"/>
    </location>
</feature>
<dbReference type="GO" id="GO:0000981">
    <property type="term" value="F:DNA-binding transcription factor activity, RNA polymerase II-specific"/>
    <property type="evidence" value="ECO:0007669"/>
    <property type="project" value="TreeGrafter"/>
</dbReference>
<keyword evidence="2" id="KW-0677">Repeat</keyword>
<dbReference type="EMBL" id="JAXCGZ010001134">
    <property type="protein sequence ID" value="KAK7085349.1"/>
    <property type="molecule type" value="Genomic_DNA"/>
</dbReference>
<keyword evidence="5" id="KW-0805">Transcription regulation</keyword>
<evidence type="ECO:0000313" key="10">
    <source>
        <dbReference type="EMBL" id="KAK7085349.1"/>
    </source>
</evidence>
<feature type="domain" description="C2H2-type" evidence="9">
    <location>
        <begin position="333"/>
        <end position="362"/>
    </location>
</feature>
<organism evidence="10 11">
    <name type="scientific">Halocaridina rubra</name>
    <name type="common">Hawaiian red shrimp</name>
    <dbReference type="NCBI Taxonomy" id="373956"/>
    <lineage>
        <taxon>Eukaryota</taxon>
        <taxon>Metazoa</taxon>
        <taxon>Ecdysozoa</taxon>
        <taxon>Arthropoda</taxon>
        <taxon>Crustacea</taxon>
        <taxon>Multicrustacea</taxon>
        <taxon>Malacostraca</taxon>
        <taxon>Eumalacostraca</taxon>
        <taxon>Eucarida</taxon>
        <taxon>Decapoda</taxon>
        <taxon>Pleocyemata</taxon>
        <taxon>Caridea</taxon>
        <taxon>Atyoidea</taxon>
        <taxon>Atyidae</taxon>
        <taxon>Halocaridina</taxon>
    </lineage>
</organism>
<name>A0AAN8XT79_HALRR</name>
<dbReference type="PANTHER" id="PTHR23235:SF156">
    <property type="entry name" value="KRUPPEL-LIKE FACTOR 18"/>
    <property type="match status" value="1"/>
</dbReference>
<dbReference type="FunFam" id="3.30.160.60:FF:000032">
    <property type="entry name" value="Krueppel-like factor 4"/>
    <property type="match status" value="1"/>
</dbReference>
<keyword evidence="6" id="KW-0804">Transcription</keyword>
<dbReference type="GO" id="GO:0008270">
    <property type="term" value="F:zinc ion binding"/>
    <property type="evidence" value="ECO:0007669"/>
    <property type="project" value="UniProtKB-KW"/>
</dbReference>
<evidence type="ECO:0000256" key="2">
    <source>
        <dbReference type="ARBA" id="ARBA00022737"/>
    </source>
</evidence>
<dbReference type="PANTHER" id="PTHR23235">
    <property type="entry name" value="KRUEPPEL-LIKE TRANSCRIPTION FACTOR"/>
    <property type="match status" value="1"/>
</dbReference>
<feature type="region of interest" description="Disordered" evidence="8">
    <location>
        <begin position="108"/>
        <end position="184"/>
    </location>
</feature>
<evidence type="ECO:0000256" key="8">
    <source>
        <dbReference type="SAM" id="MobiDB-lite"/>
    </source>
</evidence>
<reference evidence="10 11" key="1">
    <citation type="submission" date="2023-11" db="EMBL/GenBank/DDBJ databases">
        <title>Halocaridina rubra genome assembly.</title>
        <authorList>
            <person name="Smith C."/>
        </authorList>
    </citation>
    <scope>NUCLEOTIDE SEQUENCE [LARGE SCALE GENOMIC DNA]</scope>
    <source>
        <strain evidence="10">EP-1</strain>
        <tissue evidence="10">Whole</tissue>
    </source>
</reference>
<gene>
    <name evidence="10" type="primary">KLF1_2</name>
    <name evidence="10" type="ORF">SK128_013152</name>
</gene>
<evidence type="ECO:0000256" key="1">
    <source>
        <dbReference type="ARBA" id="ARBA00022723"/>
    </source>
</evidence>
<evidence type="ECO:0000313" key="11">
    <source>
        <dbReference type="Proteomes" id="UP001381693"/>
    </source>
</evidence>
<proteinExistence type="predicted"/>
<comment type="caution">
    <text evidence="10">The sequence shown here is derived from an EMBL/GenBank/DDBJ whole genome shotgun (WGS) entry which is preliminary data.</text>
</comment>
<dbReference type="InterPro" id="IPR013087">
    <property type="entry name" value="Znf_C2H2_type"/>
</dbReference>
<dbReference type="SMART" id="SM00355">
    <property type="entry name" value="ZnF_C2H2"/>
    <property type="match status" value="3"/>
</dbReference>
<dbReference type="PROSITE" id="PS00028">
    <property type="entry name" value="ZINC_FINGER_C2H2_1"/>
    <property type="match status" value="3"/>
</dbReference>
<evidence type="ECO:0000256" key="5">
    <source>
        <dbReference type="ARBA" id="ARBA00023015"/>
    </source>
</evidence>
<feature type="domain" description="C2H2-type" evidence="9">
    <location>
        <begin position="363"/>
        <end position="392"/>
    </location>
</feature>
<dbReference type="PROSITE" id="PS50157">
    <property type="entry name" value="ZINC_FINGER_C2H2_2"/>
    <property type="match status" value="3"/>
</dbReference>
<sequence length="418" mass="46524">MVALQGVKLTTMTDYLDDNYMWQDIETVLLGDIKLSSTEITPAAYSSAHPENDPSTSTSQDVLPTSAEHPHQPTSPSHQHNLPHLQPPTVQPAVQPSAQPVLQPMISPQTASLPTSTALPPMSTITNCAPPPPPQLSSPTILEHPNQIPQNHHHPAIPSPSSQCHVEPRTRSPPSGETYPSSVPYPPLYPAQQWRVKTEYNEHIVPEGTWEYKEGSYWTEYYASNDPHVQYGYFPSTPPYPADLHPSPGAPPPTYSPGMPLMSPNPLLTPPSSPSLLAGQIQGPHNNTLPPNVTPCLPIGLPHGFPTSAPQQTPTKPKTRRRRTWTRRKAVIHTCSHNGCAKTYAKSSHLKAHMRTHTGEKPYTCDWKGCGWRFARSDELTRHYRKHTGDRPFQCRLCERSFSRSDHLSLHMKRHMSL</sequence>
<evidence type="ECO:0000256" key="7">
    <source>
        <dbReference type="PROSITE-ProRule" id="PRU00042"/>
    </source>
</evidence>
<dbReference type="Gene3D" id="3.30.160.60">
    <property type="entry name" value="Classic Zinc Finger"/>
    <property type="match status" value="3"/>
</dbReference>
<feature type="compositionally biased region" description="Polar residues" evidence="8">
    <location>
        <begin position="53"/>
        <end position="63"/>
    </location>
</feature>
<protein>
    <submittedName>
        <fullName evidence="10">Zinc finger protein Klf1</fullName>
    </submittedName>
</protein>
<dbReference type="Proteomes" id="UP001381693">
    <property type="component" value="Unassembled WGS sequence"/>
</dbReference>
<feature type="domain" description="C2H2-type" evidence="9">
    <location>
        <begin position="393"/>
        <end position="418"/>
    </location>
</feature>
<dbReference type="SUPFAM" id="SSF57667">
    <property type="entry name" value="beta-beta-alpha zinc fingers"/>
    <property type="match status" value="2"/>
</dbReference>
<evidence type="ECO:0000256" key="3">
    <source>
        <dbReference type="ARBA" id="ARBA00022771"/>
    </source>
</evidence>
<evidence type="ECO:0000256" key="6">
    <source>
        <dbReference type="ARBA" id="ARBA00023163"/>
    </source>
</evidence>
<keyword evidence="1" id="KW-0479">Metal-binding</keyword>
<keyword evidence="3 7" id="KW-0863">Zinc-finger</keyword>
<dbReference type="InterPro" id="IPR036236">
    <property type="entry name" value="Znf_C2H2_sf"/>
</dbReference>